<keyword evidence="3" id="KW-1185">Reference proteome</keyword>
<sequence>MASARFKPSTGQQQGRPPLGPKLGYNRHISDRNFGAFYVCLANRLENLEQSLQSKWLSLEWIALAVEFMRSTYLDVSQLSEGQLKDNNNNNNKNESAAAAAHHHGVMQKYNSSWVEEYMDESMKLLDVCNVLKPAVSLFEQYQMCVQVVVQASNRCCIMTSEAAAAGSCGGDSGAALMTLRAALQNCEEELSKMMVVSSSSSAAAPVLPTAASKFLKASRFQDEKPASEATRLLASRSSPGMMNSMSIARHASLAISEKFSHEKIRSTLSLKPAAAITGPVKKLVGLTGVMRATKETTDFLARVLIWALNSSAASYSQVLLSSATISSNENWLRNRDLELWFRSFRRLQQKLNDEIGEMGRELHTDDEQQQPIKKSYMFAFQELKLVETCASELKGQIARLVEIRSCSIASKFEDEELPIFRCIQETAQRLREHLSELQGGVERVSNQLTSLFDELVWSRKKLMDASQYPCGIHRTYTW</sequence>
<evidence type="ECO:0000313" key="2">
    <source>
        <dbReference type="EMBL" id="CAK9265883.1"/>
    </source>
</evidence>
<evidence type="ECO:0000256" key="1">
    <source>
        <dbReference type="SAM" id="MobiDB-lite"/>
    </source>
</evidence>
<dbReference type="PANTHER" id="PTHR31509">
    <property type="entry name" value="BPS1-LIKE PROTEIN"/>
    <property type="match status" value="1"/>
</dbReference>
<protein>
    <submittedName>
        <fullName evidence="2">Uncharacterized protein</fullName>
    </submittedName>
</protein>
<evidence type="ECO:0000313" key="3">
    <source>
        <dbReference type="Proteomes" id="UP001497444"/>
    </source>
</evidence>
<reference evidence="2" key="1">
    <citation type="submission" date="2024-02" db="EMBL/GenBank/DDBJ databases">
        <authorList>
            <consortium name="ELIXIR-Norway"/>
            <consortium name="Elixir Norway"/>
        </authorList>
    </citation>
    <scope>NUCLEOTIDE SEQUENCE</scope>
</reference>
<organism evidence="2 3">
    <name type="scientific">Sphagnum jensenii</name>
    <dbReference type="NCBI Taxonomy" id="128206"/>
    <lineage>
        <taxon>Eukaryota</taxon>
        <taxon>Viridiplantae</taxon>
        <taxon>Streptophyta</taxon>
        <taxon>Embryophyta</taxon>
        <taxon>Bryophyta</taxon>
        <taxon>Sphagnophytina</taxon>
        <taxon>Sphagnopsida</taxon>
        <taxon>Sphagnales</taxon>
        <taxon>Sphagnaceae</taxon>
        <taxon>Sphagnum</taxon>
    </lineage>
</organism>
<dbReference type="InterPro" id="IPR004320">
    <property type="entry name" value="BPS1_pln"/>
</dbReference>
<dbReference type="Pfam" id="PF03087">
    <property type="entry name" value="BPS1"/>
    <property type="match status" value="1"/>
</dbReference>
<accession>A0ABP0WG84</accession>
<name>A0ABP0WG84_9BRYO</name>
<proteinExistence type="predicted"/>
<dbReference type="Proteomes" id="UP001497444">
    <property type="component" value="Chromosome 18"/>
</dbReference>
<dbReference type="EMBL" id="OZ020113">
    <property type="protein sequence ID" value="CAK9265883.1"/>
    <property type="molecule type" value="Genomic_DNA"/>
</dbReference>
<gene>
    <name evidence="2" type="ORF">CSSPJE1EN1_LOCUS11361</name>
</gene>
<feature type="region of interest" description="Disordered" evidence="1">
    <location>
        <begin position="1"/>
        <end position="24"/>
    </location>
</feature>